<dbReference type="SMART" id="SM00671">
    <property type="entry name" value="SEL1"/>
    <property type="match status" value="4"/>
</dbReference>
<evidence type="ECO:0000256" key="4">
    <source>
        <dbReference type="ARBA" id="ARBA00023251"/>
    </source>
</evidence>
<organism evidence="6 7">
    <name type="scientific">Poseidonibacter parvus</name>
    <dbReference type="NCBI Taxonomy" id="1850254"/>
    <lineage>
        <taxon>Bacteria</taxon>
        <taxon>Pseudomonadati</taxon>
        <taxon>Campylobacterota</taxon>
        <taxon>Epsilonproteobacteria</taxon>
        <taxon>Campylobacterales</taxon>
        <taxon>Arcobacteraceae</taxon>
        <taxon>Poseidonibacter</taxon>
    </lineage>
</organism>
<feature type="chain" id="PRO_5012365524" description="beta-lactamase" evidence="5">
    <location>
        <begin position="25"/>
        <end position="206"/>
    </location>
</feature>
<name>A0A1P8KQJ3_9BACT</name>
<dbReference type="InterPro" id="IPR011990">
    <property type="entry name" value="TPR-like_helical_dom_sf"/>
</dbReference>
<dbReference type="EC" id="3.5.2.6" evidence="2"/>
<dbReference type="Proteomes" id="UP000186074">
    <property type="component" value="Chromosome"/>
</dbReference>
<dbReference type="PANTHER" id="PTHR43628:SF1">
    <property type="entry name" value="CHITIN SYNTHASE REGULATORY FACTOR 2-RELATED"/>
    <property type="match status" value="1"/>
</dbReference>
<evidence type="ECO:0000256" key="2">
    <source>
        <dbReference type="ARBA" id="ARBA00012865"/>
    </source>
</evidence>
<reference evidence="6 7" key="1">
    <citation type="submission" date="2017-01" db="EMBL/GenBank/DDBJ databases">
        <title>Genome sequencing of Arcobacter sp. LPB0137.</title>
        <authorList>
            <person name="Lee G.-W."/>
            <person name="Yi H."/>
        </authorList>
    </citation>
    <scope>NUCLEOTIDE SEQUENCE [LARGE SCALE GENOMIC DNA]</scope>
    <source>
        <strain evidence="6 7">LPB0137</strain>
    </source>
</reference>
<evidence type="ECO:0000256" key="3">
    <source>
        <dbReference type="ARBA" id="ARBA00023157"/>
    </source>
</evidence>
<dbReference type="Pfam" id="PF08238">
    <property type="entry name" value="Sel1"/>
    <property type="match status" value="4"/>
</dbReference>
<dbReference type="InterPro" id="IPR052945">
    <property type="entry name" value="Mitotic_Regulator"/>
</dbReference>
<evidence type="ECO:0000256" key="5">
    <source>
        <dbReference type="SAM" id="SignalP"/>
    </source>
</evidence>
<evidence type="ECO:0000313" key="7">
    <source>
        <dbReference type="Proteomes" id="UP000186074"/>
    </source>
</evidence>
<sequence length="206" mass="23303">MTKSIITASFLAFFLSACSFSKPAFNLDTEKVQVQECQNIKEIKNKIQCYEDISSSNSMAALKLGIYNAERKNFEEASKLLESSKEMGNYYANLPLAFLYFQGTGVEKDVSKSLELLKASASKDPNAAFQLSKFYAKGITIQKDTKKALEYLNFAANKNMFVAQRELAIIYSKGLFDIKKDEVKAKYWTEKANANKSDKTFDIYKL</sequence>
<dbReference type="EMBL" id="CP019070">
    <property type="protein sequence ID" value="APW66789.1"/>
    <property type="molecule type" value="Genomic_DNA"/>
</dbReference>
<dbReference type="GO" id="GO:0008800">
    <property type="term" value="F:beta-lactamase activity"/>
    <property type="evidence" value="ECO:0007669"/>
    <property type="project" value="UniProtKB-EC"/>
</dbReference>
<proteinExistence type="predicted"/>
<dbReference type="PANTHER" id="PTHR43628">
    <property type="entry name" value="ACTIVATOR OF C KINASE PROTEIN 1-RELATED"/>
    <property type="match status" value="1"/>
</dbReference>
<dbReference type="SUPFAM" id="SSF81901">
    <property type="entry name" value="HCP-like"/>
    <property type="match status" value="1"/>
</dbReference>
<keyword evidence="5" id="KW-0732">Signal</keyword>
<comment type="catalytic activity">
    <reaction evidence="1">
        <text>a beta-lactam + H2O = a substituted beta-amino acid</text>
        <dbReference type="Rhea" id="RHEA:20401"/>
        <dbReference type="ChEBI" id="CHEBI:15377"/>
        <dbReference type="ChEBI" id="CHEBI:35627"/>
        <dbReference type="ChEBI" id="CHEBI:140347"/>
        <dbReference type="EC" id="3.5.2.6"/>
    </reaction>
</comment>
<gene>
    <name evidence="6" type="ORF">LPB137_13430</name>
</gene>
<feature type="signal peptide" evidence="5">
    <location>
        <begin position="1"/>
        <end position="24"/>
    </location>
</feature>
<accession>A0A1P8KQJ3</accession>
<keyword evidence="4" id="KW-0046">Antibiotic resistance</keyword>
<dbReference type="GO" id="GO:0046677">
    <property type="term" value="P:response to antibiotic"/>
    <property type="evidence" value="ECO:0007669"/>
    <property type="project" value="UniProtKB-KW"/>
</dbReference>
<evidence type="ECO:0000313" key="6">
    <source>
        <dbReference type="EMBL" id="APW66789.1"/>
    </source>
</evidence>
<dbReference type="KEGG" id="alp:LPB137_13430"/>
<dbReference type="InterPro" id="IPR006597">
    <property type="entry name" value="Sel1-like"/>
</dbReference>
<keyword evidence="7" id="KW-1185">Reference proteome</keyword>
<evidence type="ECO:0000256" key="1">
    <source>
        <dbReference type="ARBA" id="ARBA00001526"/>
    </source>
</evidence>
<dbReference type="RefSeq" id="WP_076088929.1">
    <property type="nucleotide sequence ID" value="NZ_CP019070.1"/>
</dbReference>
<dbReference type="STRING" id="1850254.LPB137_13430"/>
<dbReference type="AlphaFoldDB" id="A0A1P8KQJ3"/>
<keyword evidence="3" id="KW-1015">Disulfide bond</keyword>
<dbReference type="PROSITE" id="PS51257">
    <property type="entry name" value="PROKAR_LIPOPROTEIN"/>
    <property type="match status" value="1"/>
</dbReference>
<dbReference type="Gene3D" id="1.25.40.10">
    <property type="entry name" value="Tetratricopeptide repeat domain"/>
    <property type="match status" value="1"/>
</dbReference>
<protein>
    <recommendedName>
        <fullName evidence="2">beta-lactamase</fullName>
        <ecNumber evidence="2">3.5.2.6</ecNumber>
    </recommendedName>
</protein>